<dbReference type="Pfam" id="PF12669">
    <property type="entry name" value="FeoB_associated"/>
    <property type="match status" value="1"/>
</dbReference>
<dbReference type="STRING" id="1122930.SAMN02745168_1954"/>
<evidence type="ECO:0000256" key="1">
    <source>
        <dbReference type="SAM" id="Phobius"/>
    </source>
</evidence>
<organism evidence="2 3">
    <name type="scientific">Papillibacter cinnamivorans DSM 12816</name>
    <dbReference type="NCBI Taxonomy" id="1122930"/>
    <lineage>
        <taxon>Bacteria</taxon>
        <taxon>Bacillati</taxon>
        <taxon>Bacillota</taxon>
        <taxon>Clostridia</taxon>
        <taxon>Eubacteriales</taxon>
        <taxon>Oscillospiraceae</taxon>
        <taxon>Papillibacter</taxon>
    </lineage>
</organism>
<keyword evidence="1" id="KW-0812">Transmembrane</keyword>
<reference evidence="2 3" key="1">
    <citation type="submission" date="2017-04" db="EMBL/GenBank/DDBJ databases">
        <authorList>
            <person name="Afonso C.L."/>
            <person name="Miller P.J."/>
            <person name="Scott M.A."/>
            <person name="Spackman E."/>
            <person name="Goraichik I."/>
            <person name="Dimitrov K.M."/>
            <person name="Suarez D.L."/>
            <person name="Swayne D.E."/>
        </authorList>
    </citation>
    <scope>NUCLEOTIDE SEQUENCE [LARGE SCALE GENOMIC DNA]</scope>
    <source>
        <strain evidence="2 3">DSM 12816</strain>
    </source>
</reference>
<feature type="transmembrane region" description="Helical" evidence="1">
    <location>
        <begin position="12"/>
        <end position="30"/>
    </location>
</feature>
<keyword evidence="1" id="KW-1133">Transmembrane helix</keyword>
<evidence type="ECO:0000313" key="2">
    <source>
        <dbReference type="EMBL" id="SMC64200.1"/>
    </source>
</evidence>
<evidence type="ECO:0000313" key="3">
    <source>
        <dbReference type="Proteomes" id="UP000192790"/>
    </source>
</evidence>
<name>A0A1W2AUK4_9FIRM</name>
<protein>
    <submittedName>
        <fullName evidence="2">Virus attachment protein p12 family protein</fullName>
    </submittedName>
</protein>
<dbReference type="RefSeq" id="WP_084234627.1">
    <property type="nucleotide sequence ID" value="NZ_FWXW01000004.1"/>
</dbReference>
<dbReference type="EMBL" id="FWXW01000004">
    <property type="protein sequence ID" value="SMC64200.1"/>
    <property type="molecule type" value="Genomic_DNA"/>
</dbReference>
<keyword evidence="1" id="KW-0472">Membrane</keyword>
<proteinExistence type="predicted"/>
<gene>
    <name evidence="2" type="ORF">SAMN02745168_1954</name>
</gene>
<dbReference type="Proteomes" id="UP000192790">
    <property type="component" value="Unassembled WGS sequence"/>
</dbReference>
<keyword evidence="3" id="KW-1185">Reference proteome</keyword>
<accession>A0A1W2AUK4</accession>
<sequence>MLSLLIENLATILISAVLFTALVLISANLIKKKKAGKSAGCGYGCSGCSNSSVCGRH</sequence>
<dbReference type="AlphaFoldDB" id="A0A1W2AUK4"/>